<gene>
    <name evidence="3" type="ORF">GF068_14410</name>
</gene>
<feature type="region of interest" description="Disordered" evidence="1">
    <location>
        <begin position="38"/>
        <end position="71"/>
    </location>
</feature>
<dbReference type="InterPro" id="IPR016187">
    <property type="entry name" value="CTDL_fold"/>
</dbReference>
<dbReference type="AlphaFoldDB" id="A0A6N7PSA4"/>
<keyword evidence="4" id="KW-1185">Reference proteome</keyword>
<protein>
    <submittedName>
        <fullName evidence="3">SUMF1/EgtB/PvdO family nonheme iron enzyme</fullName>
    </submittedName>
</protein>
<comment type="caution">
    <text evidence="3">The sequence shown here is derived from an EMBL/GenBank/DDBJ whole genome shotgun (WGS) entry which is preliminary data.</text>
</comment>
<dbReference type="Pfam" id="PF03781">
    <property type="entry name" value="FGE-sulfatase"/>
    <property type="match status" value="1"/>
</dbReference>
<proteinExistence type="predicted"/>
<name>A0A6N7PSA4_9BACT</name>
<feature type="domain" description="Sulfatase-modifying factor enzyme-like" evidence="2">
    <location>
        <begin position="97"/>
        <end position="318"/>
    </location>
</feature>
<dbReference type="RefSeq" id="WP_153819981.1">
    <property type="nucleotide sequence ID" value="NZ_WJIE01000004.1"/>
</dbReference>
<dbReference type="InterPro" id="IPR042095">
    <property type="entry name" value="SUMF_sf"/>
</dbReference>
<dbReference type="InterPro" id="IPR051043">
    <property type="entry name" value="Sulfatase_Mod_Factor_Kinase"/>
</dbReference>
<dbReference type="GO" id="GO:0120147">
    <property type="term" value="F:formylglycine-generating oxidase activity"/>
    <property type="evidence" value="ECO:0007669"/>
    <property type="project" value="TreeGrafter"/>
</dbReference>
<evidence type="ECO:0000256" key="1">
    <source>
        <dbReference type="SAM" id="MobiDB-lite"/>
    </source>
</evidence>
<dbReference type="Gene3D" id="3.90.1580.10">
    <property type="entry name" value="paralog of FGE (formylglycine-generating enzyme)"/>
    <property type="match status" value="1"/>
</dbReference>
<dbReference type="PROSITE" id="PS51257">
    <property type="entry name" value="PROKAR_LIPOPROTEIN"/>
    <property type="match status" value="1"/>
</dbReference>
<dbReference type="EMBL" id="WJIE01000004">
    <property type="protein sequence ID" value="MRG93115.1"/>
    <property type="molecule type" value="Genomic_DNA"/>
</dbReference>
<sequence>MRWVWLGVGPLLVFTGCVQILGGDNDYRAGEGGGAGSAGMGGSGGGSGSGSASGSGGGGGTGGGSSSASGSGGAGGGGTTCLTGSTPMVLVQGPQGPYCIDATEVTSLQYSLWLETLPVPNSQDPVCGWKTTYVPRSNGGNCNATHYDPILKSDYPVVCIDWCDARAFCEGVGKRLCGGFGGQAVDYDSFNDYQKSEWTFACSAGGQRTFPYGDTFEAARCVDDHFDGTLNAGNGNCVAVGTASTCEGGVPGLFDMSGNAWEWEDACKTDGDAADPRDDRCRDRGGSMWDLENYQSCTSPSVDRRRDNYNKHIGFRCCADPIP</sequence>
<dbReference type="PANTHER" id="PTHR23150">
    <property type="entry name" value="SULFATASE MODIFYING FACTOR 1, 2"/>
    <property type="match status" value="1"/>
</dbReference>
<organism evidence="3 4">
    <name type="scientific">Polyangium spumosum</name>
    <dbReference type="NCBI Taxonomy" id="889282"/>
    <lineage>
        <taxon>Bacteria</taxon>
        <taxon>Pseudomonadati</taxon>
        <taxon>Myxococcota</taxon>
        <taxon>Polyangia</taxon>
        <taxon>Polyangiales</taxon>
        <taxon>Polyangiaceae</taxon>
        <taxon>Polyangium</taxon>
    </lineage>
</organism>
<evidence type="ECO:0000259" key="2">
    <source>
        <dbReference type="Pfam" id="PF03781"/>
    </source>
</evidence>
<dbReference type="PANTHER" id="PTHR23150:SF19">
    <property type="entry name" value="FORMYLGLYCINE-GENERATING ENZYME"/>
    <property type="match status" value="1"/>
</dbReference>
<dbReference type="Proteomes" id="UP000440224">
    <property type="component" value="Unassembled WGS sequence"/>
</dbReference>
<dbReference type="OrthoDB" id="5505182at2"/>
<dbReference type="SUPFAM" id="SSF56436">
    <property type="entry name" value="C-type lectin-like"/>
    <property type="match status" value="1"/>
</dbReference>
<evidence type="ECO:0000313" key="4">
    <source>
        <dbReference type="Proteomes" id="UP000440224"/>
    </source>
</evidence>
<accession>A0A6N7PSA4</accession>
<evidence type="ECO:0000313" key="3">
    <source>
        <dbReference type="EMBL" id="MRG93115.1"/>
    </source>
</evidence>
<reference evidence="3 4" key="1">
    <citation type="submission" date="2019-10" db="EMBL/GenBank/DDBJ databases">
        <title>A soil myxobacterium in the family Polyangiaceae.</title>
        <authorList>
            <person name="Li Y."/>
            <person name="Wang J."/>
        </authorList>
    </citation>
    <scope>NUCLEOTIDE SEQUENCE [LARGE SCALE GENOMIC DNA]</scope>
    <source>
        <strain evidence="3 4">DSM 14734</strain>
    </source>
</reference>
<dbReference type="InterPro" id="IPR005532">
    <property type="entry name" value="SUMF_dom"/>
</dbReference>